<comment type="subcellular location">
    <subcellularLocation>
        <location evidence="1">Nucleus</location>
    </subcellularLocation>
</comment>
<evidence type="ECO:0000313" key="8">
    <source>
        <dbReference type="EnsemblMetazoa" id="GBRI011762-PA"/>
    </source>
</evidence>
<dbReference type="InterPro" id="IPR045127">
    <property type="entry name" value="TAF11-like"/>
</dbReference>
<dbReference type="GO" id="GO:0016251">
    <property type="term" value="F:RNA polymerase II general transcription initiation factor activity"/>
    <property type="evidence" value="ECO:0007669"/>
    <property type="project" value="TreeGrafter"/>
</dbReference>
<dbReference type="GO" id="GO:0046982">
    <property type="term" value="F:protein heterodimerization activity"/>
    <property type="evidence" value="ECO:0007669"/>
    <property type="project" value="InterPro"/>
</dbReference>
<dbReference type="CDD" id="cd08048">
    <property type="entry name" value="HFD_TAF11"/>
    <property type="match status" value="1"/>
</dbReference>
<dbReference type="GO" id="GO:0051123">
    <property type="term" value="P:RNA polymerase II preinitiation complex assembly"/>
    <property type="evidence" value="ECO:0007669"/>
    <property type="project" value="InterPro"/>
</dbReference>
<keyword evidence="3" id="KW-0805">Transcription regulation</keyword>
<comment type="similarity">
    <text evidence="2">Belongs to the TAF11 family.</text>
</comment>
<dbReference type="Gene3D" id="1.10.20.10">
    <property type="entry name" value="Histone, subunit A"/>
    <property type="match status" value="1"/>
</dbReference>
<evidence type="ECO:0000256" key="1">
    <source>
        <dbReference type="ARBA" id="ARBA00004123"/>
    </source>
</evidence>
<feature type="domain" description="TAFII28-like protein" evidence="7">
    <location>
        <begin position="74"/>
        <end position="141"/>
    </location>
</feature>
<dbReference type="InterPro" id="IPR009072">
    <property type="entry name" value="Histone-fold"/>
</dbReference>
<evidence type="ECO:0000259" key="7">
    <source>
        <dbReference type="Pfam" id="PF04719"/>
    </source>
</evidence>
<dbReference type="InterPro" id="IPR006809">
    <property type="entry name" value="TAFII28_dom"/>
</dbReference>
<feature type="region of interest" description="Disordered" evidence="6">
    <location>
        <begin position="7"/>
        <end position="62"/>
    </location>
</feature>
<dbReference type="AlphaFoldDB" id="A0A1A9W9Z5"/>
<keyword evidence="4" id="KW-0804">Transcription</keyword>
<evidence type="ECO:0000256" key="5">
    <source>
        <dbReference type="ARBA" id="ARBA00023242"/>
    </source>
</evidence>
<dbReference type="PANTHER" id="PTHR13218:SF8">
    <property type="entry name" value="TRANSCRIPTION INITIATION FACTOR TFIID SUBUNIT 11"/>
    <property type="match status" value="1"/>
</dbReference>
<organism evidence="8 9">
    <name type="scientific">Glossina brevipalpis</name>
    <dbReference type="NCBI Taxonomy" id="37001"/>
    <lineage>
        <taxon>Eukaryota</taxon>
        <taxon>Metazoa</taxon>
        <taxon>Ecdysozoa</taxon>
        <taxon>Arthropoda</taxon>
        <taxon>Hexapoda</taxon>
        <taxon>Insecta</taxon>
        <taxon>Pterygota</taxon>
        <taxon>Neoptera</taxon>
        <taxon>Endopterygota</taxon>
        <taxon>Diptera</taxon>
        <taxon>Brachycera</taxon>
        <taxon>Muscomorpha</taxon>
        <taxon>Hippoboscoidea</taxon>
        <taxon>Glossinidae</taxon>
        <taxon>Glossina</taxon>
    </lineage>
</organism>
<dbReference type="Proteomes" id="UP000091820">
    <property type="component" value="Unassembled WGS sequence"/>
</dbReference>
<reference evidence="8" key="2">
    <citation type="submission" date="2020-05" db="UniProtKB">
        <authorList>
            <consortium name="EnsemblMetazoa"/>
        </authorList>
    </citation>
    <scope>IDENTIFICATION</scope>
    <source>
        <strain evidence="8">IAEA</strain>
    </source>
</reference>
<dbReference type="SUPFAM" id="SSF47113">
    <property type="entry name" value="Histone-fold"/>
    <property type="match status" value="1"/>
</dbReference>
<protein>
    <recommendedName>
        <fullName evidence="7">TAFII28-like protein domain-containing protein</fullName>
    </recommendedName>
</protein>
<dbReference type="EnsemblMetazoa" id="GBRI011762-RA">
    <property type="protein sequence ID" value="GBRI011762-PA"/>
    <property type="gene ID" value="GBRI011762"/>
</dbReference>
<dbReference type="Pfam" id="PF04719">
    <property type="entry name" value="TAFII28"/>
    <property type="match status" value="1"/>
</dbReference>
<dbReference type="VEuPathDB" id="VectorBase:GBRI011762"/>
<evidence type="ECO:0000313" key="9">
    <source>
        <dbReference type="Proteomes" id="UP000091820"/>
    </source>
</evidence>
<feature type="compositionally biased region" description="Basic and acidic residues" evidence="6">
    <location>
        <begin position="20"/>
        <end position="50"/>
    </location>
</feature>
<feature type="compositionally biased region" description="Polar residues" evidence="6">
    <location>
        <begin position="7"/>
        <end position="18"/>
    </location>
</feature>
<proteinExistence type="inferred from homology"/>
<name>A0A1A9W9Z5_9MUSC</name>
<reference evidence="9" key="1">
    <citation type="submission" date="2014-03" db="EMBL/GenBank/DDBJ databases">
        <authorList>
            <person name="Aksoy S."/>
            <person name="Warren W."/>
            <person name="Wilson R.K."/>
        </authorList>
    </citation>
    <scope>NUCLEOTIDE SEQUENCE [LARGE SCALE GENOMIC DNA]</scope>
    <source>
        <strain evidence="9">IAEA</strain>
    </source>
</reference>
<evidence type="ECO:0000256" key="3">
    <source>
        <dbReference type="ARBA" id="ARBA00023015"/>
    </source>
</evidence>
<accession>A0A1A9W9Z5</accession>
<sequence>LLVGFFASNNSSTKFQQDSDNDRNAEECKDSSNEIKDNINARKSESKPEYEEAPPGKTLKRKHRWKRRREKKCILVSNFTEEQLNRYEMYRLSVFPKAAVKHLMQTITGCSVSQNVVIAMSAIAKVFVGEVVEEALDVMEELVLCSQNIFVKLSDCGELNAQNFHNFRVFPIILFTIYQRMNFPLRHLFDLLFFFVPLIYHKAAMRLAFSSSIFLERNSPSATLLSTKFDVNISFGSLLQCEESDTLKMSGDL</sequence>
<evidence type="ECO:0000256" key="4">
    <source>
        <dbReference type="ARBA" id="ARBA00023163"/>
    </source>
</evidence>
<evidence type="ECO:0000256" key="6">
    <source>
        <dbReference type="SAM" id="MobiDB-lite"/>
    </source>
</evidence>
<dbReference type="STRING" id="37001.A0A1A9W9Z5"/>
<dbReference type="PANTHER" id="PTHR13218">
    <property type="entry name" value="TRANSCRIPTION INITIATION FACTOR TFIID SUBUNIT 11-RELATED"/>
    <property type="match status" value="1"/>
</dbReference>
<dbReference type="GO" id="GO:0005669">
    <property type="term" value="C:transcription factor TFIID complex"/>
    <property type="evidence" value="ECO:0007669"/>
    <property type="project" value="InterPro"/>
</dbReference>
<evidence type="ECO:0000256" key="2">
    <source>
        <dbReference type="ARBA" id="ARBA00009788"/>
    </source>
</evidence>
<keyword evidence="5" id="KW-0539">Nucleus</keyword>
<keyword evidence="9" id="KW-1185">Reference proteome</keyword>